<evidence type="ECO:0000256" key="2">
    <source>
        <dbReference type="ARBA" id="ARBA00022741"/>
    </source>
</evidence>
<dbReference type="GO" id="GO:0005634">
    <property type="term" value="C:nucleus"/>
    <property type="evidence" value="ECO:0007669"/>
    <property type="project" value="UniProtKB-SubCell"/>
</dbReference>
<evidence type="ECO:0000256" key="3">
    <source>
        <dbReference type="ARBA" id="ARBA00022806"/>
    </source>
</evidence>
<dbReference type="InterPro" id="IPR044567">
    <property type="entry name" value="CLSY/DRD1"/>
</dbReference>
<dbReference type="GO" id="GO:0005524">
    <property type="term" value="F:ATP binding"/>
    <property type="evidence" value="ECO:0007669"/>
    <property type="project" value="UniProtKB-KW"/>
</dbReference>
<sequence length="265" mass="30904">MWDLSYIALASRTKKSKDDSDSSDEDYSKEEDIWDCISKSKPKKSDMGLSYKKRRKPNEESFVLHEQVNVICIDNDEEGDQEWEKFRDEKFFRVVLMLMLMLMRLEMRIGCMRNKDKFEVDKIVENGGEEVLEECIGNLGANGVAQEKTGSSSSDYEHDICLDEEIGDINKAYRIGQERVVYPYHLLMHETTECVKYCKQAEKDRLSELVFLAKNPDNDEGKNCAVNIEDRVLDQILQHEKLKDVFVECVVQPKERDLVFMLLLM</sequence>
<keyword evidence="4" id="KW-0067">ATP-binding</keyword>
<evidence type="ECO:0000313" key="8">
    <source>
        <dbReference type="Proteomes" id="UP001058974"/>
    </source>
</evidence>
<dbReference type="PANTHER" id="PTHR45821">
    <property type="entry name" value="SNF2 DOMAIN-CONTAINING PROTEIN CLASSY 2-RELATED"/>
    <property type="match status" value="1"/>
</dbReference>
<dbReference type="PANTHER" id="PTHR45821:SF5">
    <property type="entry name" value="SNF2 DOMAIN-CONTAINING PROTEIN CLASSY 4"/>
    <property type="match status" value="1"/>
</dbReference>
<evidence type="ECO:0000256" key="1">
    <source>
        <dbReference type="ARBA" id="ARBA00004123"/>
    </source>
</evidence>
<organism evidence="7 8">
    <name type="scientific">Pisum sativum</name>
    <name type="common">Garden pea</name>
    <name type="synonym">Lathyrus oleraceus</name>
    <dbReference type="NCBI Taxonomy" id="3888"/>
    <lineage>
        <taxon>Eukaryota</taxon>
        <taxon>Viridiplantae</taxon>
        <taxon>Streptophyta</taxon>
        <taxon>Embryophyta</taxon>
        <taxon>Tracheophyta</taxon>
        <taxon>Spermatophyta</taxon>
        <taxon>Magnoliopsida</taxon>
        <taxon>eudicotyledons</taxon>
        <taxon>Gunneridae</taxon>
        <taxon>Pentapetalae</taxon>
        <taxon>rosids</taxon>
        <taxon>fabids</taxon>
        <taxon>Fabales</taxon>
        <taxon>Fabaceae</taxon>
        <taxon>Papilionoideae</taxon>
        <taxon>50 kb inversion clade</taxon>
        <taxon>NPAAA clade</taxon>
        <taxon>Hologalegina</taxon>
        <taxon>IRL clade</taxon>
        <taxon>Fabeae</taxon>
        <taxon>Lathyrus</taxon>
    </lineage>
</organism>
<reference evidence="7 8" key="1">
    <citation type="journal article" date="2022" name="Nat. Genet.">
        <title>Improved pea reference genome and pan-genome highlight genomic features and evolutionary characteristics.</title>
        <authorList>
            <person name="Yang T."/>
            <person name="Liu R."/>
            <person name="Luo Y."/>
            <person name="Hu S."/>
            <person name="Wang D."/>
            <person name="Wang C."/>
            <person name="Pandey M.K."/>
            <person name="Ge S."/>
            <person name="Xu Q."/>
            <person name="Li N."/>
            <person name="Li G."/>
            <person name="Huang Y."/>
            <person name="Saxena R.K."/>
            <person name="Ji Y."/>
            <person name="Li M."/>
            <person name="Yan X."/>
            <person name="He Y."/>
            <person name="Liu Y."/>
            <person name="Wang X."/>
            <person name="Xiang C."/>
            <person name="Varshney R.K."/>
            <person name="Ding H."/>
            <person name="Gao S."/>
            <person name="Zong X."/>
        </authorList>
    </citation>
    <scope>NUCLEOTIDE SEQUENCE [LARGE SCALE GENOMIC DNA]</scope>
    <source>
        <strain evidence="7 8">cv. Zhongwan 6</strain>
    </source>
</reference>
<dbReference type="EMBL" id="JAMSHJ010000003">
    <property type="protein sequence ID" value="KAI5430445.1"/>
    <property type="molecule type" value="Genomic_DNA"/>
</dbReference>
<keyword evidence="3" id="KW-0378">Hydrolase</keyword>
<dbReference type="Gramene" id="Psat03G0486700-T1">
    <property type="protein sequence ID" value="KAI5430445.1"/>
    <property type="gene ID" value="KIW84_034867"/>
</dbReference>
<protein>
    <submittedName>
        <fullName evidence="7">Uncharacterized protein</fullName>
    </submittedName>
</protein>
<evidence type="ECO:0000256" key="6">
    <source>
        <dbReference type="SAM" id="MobiDB-lite"/>
    </source>
</evidence>
<feature type="compositionally biased region" description="Acidic residues" evidence="6">
    <location>
        <begin position="21"/>
        <end position="31"/>
    </location>
</feature>
<evidence type="ECO:0000256" key="5">
    <source>
        <dbReference type="ARBA" id="ARBA00023242"/>
    </source>
</evidence>
<dbReference type="InterPro" id="IPR027417">
    <property type="entry name" value="P-loop_NTPase"/>
</dbReference>
<keyword evidence="8" id="KW-1185">Reference proteome</keyword>
<feature type="region of interest" description="Disordered" evidence="6">
    <location>
        <begin position="12"/>
        <end position="31"/>
    </location>
</feature>
<dbReference type="Proteomes" id="UP001058974">
    <property type="component" value="Chromosome 3"/>
</dbReference>
<dbReference type="AlphaFoldDB" id="A0A9D5B4X9"/>
<proteinExistence type="predicted"/>
<dbReference type="GO" id="GO:0004386">
    <property type="term" value="F:helicase activity"/>
    <property type="evidence" value="ECO:0007669"/>
    <property type="project" value="UniProtKB-KW"/>
</dbReference>
<evidence type="ECO:0000256" key="4">
    <source>
        <dbReference type="ARBA" id="ARBA00022840"/>
    </source>
</evidence>
<comment type="subcellular location">
    <subcellularLocation>
        <location evidence="1">Nucleus</location>
    </subcellularLocation>
</comment>
<keyword evidence="3" id="KW-0347">Helicase</keyword>
<keyword evidence="2" id="KW-0547">Nucleotide-binding</keyword>
<name>A0A9D5B4X9_PEA</name>
<dbReference type="Gene3D" id="3.40.50.300">
    <property type="entry name" value="P-loop containing nucleotide triphosphate hydrolases"/>
    <property type="match status" value="1"/>
</dbReference>
<accession>A0A9D5B4X9</accession>
<keyword evidence="5" id="KW-0539">Nucleus</keyword>
<dbReference type="GO" id="GO:0080188">
    <property type="term" value="P:gene silencing by siRNA-directed DNA methylation"/>
    <property type="evidence" value="ECO:0007669"/>
    <property type="project" value="InterPro"/>
</dbReference>
<gene>
    <name evidence="7" type="ORF">KIW84_034867</name>
</gene>
<evidence type="ECO:0000313" key="7">
    <source>
        <dbReference type="EMBL" id="KAI5430445.1"/>
    </source>
</evidence>
<comment type="caution">
    <text evidence="7">The sequence shown here is derived from an EMBL/GenBank/DDBJ whole genome shotgun (WGS) entry which is preliminary data.</text>
</comment>